<keyword evidence="2" id="KW-0547">Nucleotide-binding</keyword>
<evidence type="ECO:0000313" key="2">
    <source>
        <dbReference type="EMBL" id="NJP99504.1"/>
    </source>
</evidence>
<organism evidence="2 3">
    <name type="scientific">Streptomyces zingiberis</name>
    <dbReference type="NCBI Taxonomy" id="2053010"/>
    <lineage>
        <taxon>Bacteria</taxon>
        <taxon>Bacillati</taxon>
        <taxon>Actinomycetota</taxon>
        <taxon>Actinomycetes</taxon>
        <taxon>Kitasatosporales</taxon>
        <taxon>Streptomycetaceae</taxon>
        <taxon>Streptomyces</taxon>
    </lineage>
</organism>
<keyword evidence="2" id="KW-0540">Nuclease</keyword>
<feature type="region of interest" description="Disordered" evidence="1">
    <location>
        <begin position="1"/>
        <end position="26"/>
    </location>
</feature>
<dbReference type="Proteomes" id="UP000695264">
    <property type="component" value="Unassembled WGS sequence"/>
</dbReference>
<reference evidence="2 3" key="1">
    <citation type="submission" date="2020-03" db="EMBL/GenBank/DDBJ databases">
        <title>WGS of actinomycetes isolated from Thailand.</title>
        <authorList>
            <person name="Thawai C."/>
        </authorList>
    </citation>
    <scope>NUCLEOTIDE SEQUENCE [LARGE SCALE GENOMIC DNA]</scope>
    <source>
        <strain evidence="2 3">PLAI 1-29</strain>
    </source>
</reference>
<sequence>MTSGARAGQGRRARTRTTGSRGGARERAVVRALLDEEGETYAAQSGVRLKDAPQPLYQLLVLAHLLSARIKADIAVDAARALFGDGMRNPRRMADATWQQRVDALGKGHYRRYDERTATQLGAGAELLLEKYGGDLRRLRDTALRRSGGRDGAAVEKELLMEAPGVGPTGAAIFLREVQGVWPEARPSIDGKALDGAARLGLPEAEGRLAELVAEEDLPRLAAGLVRVALDKAATERVLEAADARRKT</sequence>
<dbReference type="RefSeq" id="WP_168100123.1">
    <property type="nucleotide sequence ID" value="NZ_JAATEN010000002.1"/>
</dbReference>
<keyword evidence="3" id="KW-1185">Reference proteome</keyword>
<name>A0ABX1BP67_9ACTN</name>
<keyword evidence="2" id="KW-0067">ATP-binding</keyword>
<keyword evidence="2" id="KW-0378">Hydrolase</keyword>
<evidence type="ECO:0000313" key="3">
    <source>
        <dbReference type="Proteomes" id="UP000695264"/>
    </source>
</evidence>
<evidence type="ECO:0000256" key="1">
    <source>
        <dbReference type="SAM" id="MobiDB-lite"/>
    </source>
</evidence>
<dbReference type="EMBL" id="JAATEN010000002">
    <property type="protein sequence ID" value="NJP99504.1"/>
    <property type="molecule type" value="Genomic_DNA"/>
</dbReference>
<comment type="caution">
    <text evidence="2">The sequence shown here is derived from an EMBL/GenBank/DDBJ whole genome shotgun (WGS) entry which is preliminary data.</text>
</comment>
<dbReference type="SUPFAM" id="SSF48150">
    <property type="entry name" value="DNA-glycosylase"/>
    <property type="match status" value="1"/>
</dbReference>
<dbReference type="GO" id="GO:0005524">
    <property type="term" value="F:ATP binding"/>
    <property type="evidence" value="ECO:0007669"/>
    <property type="project" value="UniProtKB-KW"/>
</dbReference>
<accession>A0ABX1BP67</accession>
<dbReference type="InterPro" id="IPR011257">
    <property type="entry name" value="DNA_glycosylase"/>
</dbReference>
<protein>
    <submittedName>
        <fullName evidence="2">Endonuclease</fullName>
    </submittedName>
</protein>
<keyword evidence="2" id="KW-0255">Endonuclease</keyword>
<gene>
    <name evidence="2" type="ORF">HCK00_02850</name>
</gene>
<proteinExistence type="predicted"/>
<dbReference type="GO" id="GO:0004519">
    <property type="term" value="F:endonuclease activity"/>
    <property type="evidence" value="ECO:0007669"/>
    <property type="project" value="UniProtKB-KW"/>
</dbReference>
<dbReference type="Gene3D" id="1.10.340.30">
    <property type="entry name" value="Hypothetical protein, domain 2"/>
    <property type="match status" value="1"/>
</dbReference>